<keyword evidence="2" id="KW-1185">Reference proteome</keyword>
<comment type="caution">
    <text evidence="1">The sequence shown here is derived from an EMBL/GenBank/DDBJ whole genome shotgun (WGS) entry which is preliminary data.</text>
</comment>
<evidence type="ECO:0000313" key="1">
    <source>
        <dbReference type="EMBL" id="KAJ9053594.1"/>
    </source>
</evidence>
<sequence>MNLWFTQVLPYLLLTLYHIQFDHSVPATADNYYQEATDQPPKLYHPPGVPYSPVHFNEYPLNPDYAEFSLEEIILNNPEAQTRETELIGCEGTWITVPPLLFRNKYNYLPVYLVPMTPPLTPRPDRPQEPEAPGESTSTQIFGVLYITLMGLINSMMPYSGPWAILRKSLSYIVKLIPILWWALLSGPAGCPPASSPECQKSIQWWVLENWWAGSPWSRGKGPPQDRDQLYNI</sequence>
<dbReference type="Proteomes" id="UP001165960">
    <property type="component" value="Unassembled WGS sequence"/>
</dbReference>
<organism evidence="1 2">
    <name type="scientific">Entomophthora muscae</name>
    <dbReference type="NCBI Taxonomy" id="34485"/>
    <lineage>
        <taxon>Eukaryota</taxon>
        <taxon>Fungi</taxon>
        <taxon>Fungi incertae sedis</taxon>
        <taxon>Zoopagomycota</taxon>
        <taxon>Entomophthoromycotina</taxon>
        <taxon>Entomophthoromycetes</taxon>
        <taxon>Entomophthorales</taxon>
        <taxon>Entomophthoraceae</taxon>
        <taxon>Entomophthora</taxon>
    </lineage>
</organism>
<accession>A0ACC2RU70</accession>
<reference evidence="1" key="1">
    <citation type="submission" date="2022-04" db="EMBL/GenBank/DDBJ databases">
        <title>Genome of the entomopathogenic fungus Entomophthora muscae.</title>
        <authorList>
            <person name="Elya C."/>
            <person name="Lovett B.R."/>
            <person name="Lee E."/>
            <person name="Macias A.M."/>
            <person name="Hajek A.E."/>
            <person name="De Bivort B.L."/>
            <person name="Kasson M.T."/>
            <person name="De Fine Licht H.H."/>
            <person name="Stajich J.E."/>
        </authorList>
    </citation>
    <scope>NUCLEOTIDE SEQUENCE</scope>
    <source>
        <strain evidence="1">Berkeley</strain>
    </source>
</reference>
<protein>
    <submittedName>
        <fullName evidence="1">Uncharacterized protein</fullName>
    </submittedName>
</protein>
<gene>
    <name evidence="1" type="ORF">DSO57_1022739</name>
</gene>
<proteinExistence type="predicted"/>
<dbReference type="EMBL" id="QTSX02006505">
    <property type="protein sequence ID" value="KAJ9053594.1"/>
    <property type="molecule type" value="Genomic_DNA"/>
</dbReference>
<evidence type="ECO:0000313" key="2">
    <source>
        <dbReference type="Proteomes" id="UP001165960"/>
    </source>
</evidence>
<name>A0ACC2RU70_9FUNG</name>